<proteinExistence type="predicted"/>
<dbReference type="InterPro" id="IPR036280">
    <property type="entry name" value="Multihaem_cyt_sf"/>
</dbReference>
<evidence type="ECO:0000259" key="2">
    <source>
        <dbReference type="Pfam" id="PF09699"/>
    </source>
</evidence>
<feature type="signal peptide" evidence="1">
    <location>
        <begin position="1"/>
        <end position="23"/>
    </location>
</feature>
<evidence type="ECO:0000313" key="3">
    <source>
        <dbReference type="EMBL" id="QOY52970.1"/>
    </source>
</evidence>
<dbReference type="SUPFAM" id="SSF48695">
    <property type="entry name" value="Multiheme cytochromes"/>
    <property type="match status" value="1"/>
</dbReference>
<keyword evidence="4" id="KW-1185">Reference proteome</keyword>
<protein>
    <recommendedName>
        <fullName evidence="2">Doubled CXXCH motif domain-containing protein</fullName>
    </recommendedName>
</protein>
<dbReference type="Gene3D" id="1.10.1130.10">
    <property type="entry name" value="Flavocytochrome C3, Chain A"/>
    <property type="match status" value="1"/>
</dbReference>
<dbReference type="AlphaFoldDB" id="A0A7S7LX28"/>
<organism evidence="3 4">
    <name type="scientific">Candidatus Sulfurimonas baltica</name>
    <dbReference type="NCBI Taxonomy" id="2740404"/>
    <lineage>
        <taxon>Bacteria</taxon>
        <taxon>Pseudomonadati</taxon>
        <taxon>Campylobacterota</taxon>
        <taxon>Epsilonproteobacteria</taxon>
        <taxon>Campylobacterales</taxon>
        <taxon>Sulfurimonadaceae</taxon>
        <taxon>Sulfurimonas</taxon>
    </lineage>
</organism>
<gene>
    <name evidence="3" type="ORF">HUE88_04615</name>
</gene>
<reference evidence="3 4" key="1">
    <citation type="submission" date="2020-05" db="EMBL/GenBank/DDBJ databases">
        <title>Sulfurimonas marisnigri, sp. nov., and Sulfurimonas baltica, sp. nov., manganese oxide reducing chemolithoautotrophs of the class Epsilonproteobacteria isolated from the pelagic redoxclines of the Black and Baltic Seas and emended description of the genus Sulfurimonas.</title>
        <authorList>
            <person name="Henkel J.V."/>
            <person name="Laudan C."/>
            <person name="Werner J."/>
            <person name="Neu T."/>
            <person name="Plewe S."/>
            <person name="Sproer C."/>
            <person name="Bunk B."/>
            <person name="Schulz-Vogt H.N."/>
        </authorList>
    </citation>
    <scope>NUCLEOTIDE SEQUENCE [LARGE SCALE GENOMIC DNA]</scope>
    <source>
        <strain evidence="3 4">GD2</strain>
    </source>
</reference>
<dbReference type="Pfam" id="PF09699">
    <property type="entry name" value="Paired_CXXCH_1"/>
    <property type="match status" value="1"/>
</dbReference>
<accession>A0A7S7LX28</accession>
<keyword evidence="1" id="KW-0732">Signal</keyword>
<sequence>MRKSISGIALGLLIALAPNILSAAGPHDGITCLGCHSTHFAVDDKLFAVKNTKMKNPLNRESFDKLTAKNCLGCHELTQFGGAGIRPVHMHTTHPIGMVPNPKIASVPTNLLKNGMLDCISCHEAHPSNKNFMYLRVNTNADGGNIQKLCAVCHDAKVDYDSAGIKKLSDIRIFSAMDQEKGSGFFLRDDVVIQNPTKSYIKPLGKLQENDIMPNYQNQPDWVYSPTINPLDDFKDTTTAPKKK</sequence>
<evidence type="ECO:0000313" key="4">
    <source>
        <dbReference type="Proteomes" id="UP000593994"/>
    </source>
</evidence>
<feature type="chain" id="PRO_5032945313" description="Doubled CXXCH motif domain-containing protein" evidence="1">
    <location>
        <begin position="24"/>
        <end position="244"/>
    </location>
</feature>
<dbReference type="EMBL" id="CP054492">
    <property type="protein sequence ID" value="QOY52970.1"/>
    <property type="molecule type" value="Genomic_DNA"/>
</dbReference>
<feature type="domain" description="Doubled CXXCH motif" evidence="2">
    <location>
        <begin position="118"/>
        <end position="157"/>
    </location>
</feature>
<name>A0A7S7LX28_9BACT</name>
<dbReference type="KEGG" id="sbal:HUE88_04615"/>
<dbReference type="RefSeq" id="WP_194371547.1">
    <property type="nucleotide sequence ID" value="NZ_CP054492.1"/>
</dbReference>
<dbReference type="InterPro" id="IPR010177">
    <property type="entry name" value="Paired_CXXCH_1"/>
</dbReference>
<evidence type="ECO:0000256" key="1">
    <source>
        <dbReference type="SAM" id="SignalP"/>
    </source>
</evidence>
<dbReference type="Proteomes" id="UP000593994">
    <property type="component" value="Chromosome"/>
</dbReference>